<dbReference type="KEGG" id="temp:RBB75_20270"/>
<gene>
    <name evidence="1" type="ORF">RBB75_20270</name>
</gene>
<accession>A0AAU7ZEF8</accession>
<name>A0AAU7ZEF8_9BACT</name>
<dbReference type="AlphaFoldDB" id="A0AAU7ZEF8"/>
<protein>
    <submittedName>
        <fullName evidence="1">Uncharacterized protein</fullName>
    </submittedName>
</protein>
<sequence length="156" mass="17827">MAKNPESNKDKEVLKQLQRLLKRSQGFLGKVNTLVTAAENKKLTSEVREDINTLWKDADDKLRRAQKNVGIGASLTTRHNLMNAGLYDKELTAKERLLEFCFDEKRFISALKLLQSIVGSLTKAFPILSAVKEFIDAVLTMRDWLNDPEMTRLDFN</sequence>
<evidence type="ECO:0000313" key="1">
    <source>
        <dbReference type="EMBL" id="XCB26723.1"/>
    </source>
</evidence>
<proteinExistence type="predicted"/>
<dbReference type="EMBL" id="CP132932">
    <property type="protein sequence ID" value="XCB26723.1"/>
    <property type="molecule type" value="Genomic_DNA"/>
</dbReference>
<reference evidence="1" key="1">
    <citation type="submission" date="2023-08" db="EMBL/GenBank/DDBJ databases">
        <authorList>
            <person name="Messyasz A."/>
            <person name="Mannisto M.K."/>
            <person name="Kerkhof L.J."/>
            <person name="Haggblom M."/>
        </authorList>
    </citation>
    <scope>NUCLEOTIDE SEQUENCE</scope>
    <source>
        <strain evidence="1">M8UP23</strain>
    </source>
</reference>
<organism evidence="1">
    <name type="scientific">Tunturiibacter empetritectus</name>
    <dbReference type="NCBI Taxonomy" id="3069691"/>
    <lineage>
        <taxon>Bacteria</taxon>
        <taxon>Pseudomonadati</taxon>
        <taxon>Acidobacteriota</taxon>
        <taxon>Terriglobia</taxon>
        <taxon>Terriglobales</taxon>
        <taxon>Acidobacteriaceae</taxon>
        <taxon>Tunturiibacter</taxon>
    </lineage>
</organism>
<dbReference type="RefSeq" id="WP_353069145.1">
    <property type="nucleotide sequence ID" value="NZ_CP132932.1"/>
</dbReference>
<reference evidence="1" key="2">
    <citation type="journal article" date="2024" name="Environ. Microbiol.">
        <title>Genome analysis and description of Tunturibacter gen. nov. expands the diversity of Terriglobia in tundra soils.</title>
        <authorList>
            <person name="Messyasz A."/>
            <person name="Mannisto M.K."/>
            <person name="Kerkhof L.J."/>
            <person name="Haggblom M.M."/>
        </authorList>
    </citation>
    <scope>NUCLEOTIDE SEQUENCE</scope>
    <source>
        <strain evidence="1">M8UP23</strain>
    </source>
</reference>